<keyword evidence="1" id="KW-1133">Transmembrane helix</keyword>
<evidence type="ECO:0000313" key="2">
    <source>
        <dbReference type="EMBL" id="OWK43690.1"/>
    </source>
</evidence>
<dbReference type="GO" id="GO:0005886">
    <property type="term" value="C:plasma membrane"/>
    <property type="evidence" value="ECO:0007669"/>
    <property type="project" value="UniProtKB-SubCell"/>
</dbReference>
<dbReference type="EMBL" id="NIDE01000004">
    <property type="protein sequence ID" value="OWK43690.1"/>
    <property type="molecule type" value="Genomic_DNA"/>
</dbReference>
<accession>A0A225DQE8</accession>
<keyword evidence="1" id="KW-0812">Transmembrane</keyword>
<name>A0A225DQE8_9BACT</name>
<comment type="caution">
    <text evidence="2">The sequence shown here is derived from an EMBL/GenBank/DDBJ whole genome shotgun (WGS) entry which is preliminary data.</text>
</comment>
<feature type="transmembrane region" description="Helical" evidence="1">
    <location>
        <begin position="283"/>
        <end position="301"/>
    </location>
</feature>
<dbReference type="Pfam" id="PF12679">
    <property type="entry name" value="ABC2_membrane_2"/>
    <property type="match status" value="1"/>
</dbReference>
<evidence type="ECO:0000256" key="1">
    <source>
        <dbReference type="SAM" id="Phobius"/>
    </source>
</evidence>
<dbReference type="Proteomes" id="UP000214646">
    <property type="component" value="Unassembled WGS sequence"/>
</dbReference>
<feature type="transmembrane region" description="Helical" evidence="1">
    <location>
        <begin position="106"/>
        <end position="128"/>
    </location>
</feature>
<dbReference type="OrthoDB" id="260022at2"/>
<keyword evidence="1" id="KW-0472">Membrane</keyword>
<feature type="transmembrane region" description="Helical" evidence="1">
    <location>
        <begin position="44"/>
        <end position="66"/>
    </location>
</feature>
<sequence>MPTPTDALLRYRPWRGNLRGPWFASVAMARVSLRLMFRRKLFWALYALAALIFFFFFYGQYLVVWIQLQTANQTVMFAGIPIKAADLTRFLDRLALNGTAHTYGSFIWFQGYVVMIILALAGAILVGNDFHHGSLPFYLSKPIGRWHYVMGKCLGAAAFVNLLTTLPALVLYIQAGLLYDWQEYYVDHWRELVGILGYGAILTITLSLLLVATAVWLRRTVPLVMVWAGVFVLCRTLSAFLVDGQHLPERWRLIDLWNDMYLLGLWMLGAERESIRPINQPEFWEAAVAVSGVCIACLLFLRRRIQAVEIVS</sequence>
<evidence type="ECO:0000313" key="3">
    <source>
        <dbReference type="Proteomes" id="UP000214646"/>
    </source>
</evidence>
<reference evidence="3" key="1">
    <citation type="submission" date="2017-06" db="EMBL/GenBank/DDBJ databases">
        <title>Genome analysis of Fimbriiglobus ruber SP5, the first member of the order Planctomycetales with confirmed chitinolytic capability.</title>
        <authorList>
            <person name="Ravin N.V."/>
            <person name="Rakitin A.L."/>
            <person name="Ivanova A.A."/>
            <person name="Beletsky A.V."/>
            <person name="Kulichevskaya I.S."/>
            <person name="Mardanov A.V."/>
            <person name="Dedysh S.N."/>
        </authorList>
    </citation>
    <scope>NUCLEOTIDE SEQUENCE [LARGE SCALE GENOMIC DNA]</scope>
    <source>
        <strain evidence="3">SP5</strain>
    </source>
</reference>
<dbReference type="AlphaFoldDB" id="A0A225DQE8"/>
<keyword evidence="3" id="KW-1185">Reference proteome</keyword>
<protein>
    <submittedName>
        <fullName evidence="2">Uncharacterized protein</fullName>
    </submittedName>
</protein>
<feature type="transmembrane region" description="Helical" evidence="1">
    <location>
        <begin position="195"/>
        <end position="217"/>
    </location>
</feature>
<dbReference type="PANTHER" id="PTHR37305">
    <property type="entry name" value="INTEGRAL MEMBRANE PROTEIN-RELATED"/>
    <property type="match status" value="1"/>
</dbReference>
<dbReference type="GO" id="GO:0140359">
    <property type="term" value="F:ABC-type transporter activity"/>
    <property type="evidence" value="ECO:0007669"/>
    <property type="project" value="InterPro"/>
</dbReference>
<feature type="transmembrane region" description="Helical" evidence="1">
    <location>
        <begin position="149"/>
        <end position="175"/>
    </location>
</feature>
<organism evidence="2 3">
    <name type="scientific">Fimbriiglobus ruber</name>
    <dbReference type="NCBI Taxonomy" id="1908690"/>
    <lineage>
        <taxon>Bacteria</taxon>
        <taxon>Pseudomonadati</taxon>
        <taxon>Planctomycetota</taxon>
        <taxon>Planctomycetia</taxon>
        <taxon>Gemmatales</taxon>
        <taxon>Gemmataceae</taxon>
        <taxon>Fimbriiglobus</taxon>
    </lineage>
</organism>
<proteinExistence type="predicted"/>
<feature type="transmembrane region" description="Helical" evidence="1">
    <location>
        <begin position="224"/>
        <end position="242"/>
    </location>
</feature>
<gene>
    <name evidence="2" type="ORF">FRUB_03289</name>
</gene>
<dbReference type="RefSeq" id="WP_088254513.1">
    <property type="nucleotide sequence ID" value="NZ_NIDE01000004.1"/>
</dbReference>
<dbReference type="PANTHER" id="PTHR37305:SF1">
    <property type="entry name" value="MEMBRANE PROTEIN"/>
    <property type="match status" value="1"/>
</dbReference>